<evidence type="ECO:0000256" key="7">
    <source>
        <dbReference type="ARBA" id="ARBA00022801"/>
    </source>
</evidence>
<dbReference type="Pfam" id="PF02673">
    <property type="entry name" value="BacA"/>
    <property type="match status" value="1"/>
</dbReference>
<dbReference type="GO" id="GO:0050380">
    <property type="term" value="F:undecaprenyl-diphosphatase activity"/>
    <property type="evidence" value="ECO:0007669"/>
    <property type="project" value="UniProtKB-UniRule"/>
</dbReference>
<dbReference type="GO" id="GO:0005886">
    <property type="term" value="C:plasma membrane"/>
    <property type="evidence" value="ECO:0007669"/>
    <property type="project" value="UniProtKB-SubCell"/>
</dbReference>
<keyword evidence="7 17" id="KW-0378">Hydrolase</keyword>
<evidence type="ECO:0000256" key="14">
    <source>
        <dbReference type="ARBA" id="ARBA00032707"/>
    </source>
</evidence>
<comment type="miscellaneous">
    <text evidence="17">Bacitracin is thought to be involved in the inhibition of peptidoglycan synthesis by sequestering undecaprenyl diphosphate, thereby reducing the pool of lipid carrier available.</text>
</comment>
<feature type="transmembrane region" description="Helical" evidence="17">
    <location>
        <begin position="106"/>
        <end position="126"/>
    </location>
</feature>
<evidence type="ECO:0000256" key="4">
    <source>
        <dbReference type="ARBA" id="ARBA00021581"/>
    </source>
</evidence>
<dbReference type="RefSeq" id="WP_154431237.1">
    <property type="nucleotide sequence ID" value="NZ_JBQHRL010000001.1"/>
</dbReference>
<keyword evidence="6 17" id="KW-0812">Transmembrane</keyword>
<feature type="transmembrane region" description="Helical" evidence="17">
    <location>
        <begin position="271"/>
        <end position="290"/>
    </location>
</feature>
<dbReference type="GO" id="GO:0046677">
    <property type="term" value="P:response to antibiotic"/>
    <property type="evidence" value="ECO:0007669"/>
    <property type="project" value="UniProtKB-UniRule"/>
</dbReference>
<keyword evidence="8 17" id="KW-0133">Cell shape</keyword>
<comment type="catalytic activity">
    <reaction evidence="16 17">
        <text>di-trans,octa-cis-undecaprenyl diphosphate + H2O = di-trans,octa-cis-undecaprenyl phosphate + phosphate + H(+)</text>
        <dbReference type="Rhea" id="RHEA:28094"/>
        <dbReference type="ChEBI" id="CHEBI:15377"/>
        <dbReference type="ChEBI" id="CHEBI:15378"/>
        <dbReference type="ChEBI" id="CHEBI:43474"/>
        <dbReference type="ChEBI" id="CHEBI:58405"/>
        <dbReference type="ChEBI" id="CHEBI:60392"/>
        <dbReference type="EC" id="3.6.1.27"/>
    </reaction>
</comment>
<name>A0A7X2P0S8_9FIRM</name>
<comment type="function">
    <text evidence="17">Catalyzes the dephosphorylation of undecaprenyl diphosphate (UPP). Confers resistance to bacitracin.</text>
</comment>
<comment type="caution">
    <text evidence="18">The sequence shown here is derived from an EMBL/GenBank/DDBJ whole genome shotgun (WGS) entry which is preliminary data.</text>
</comment>
<keyword evidence="10 17" id="KW-1133">Transmembrane helix</keyword>
<reference evidence="18 19" key="1">
    <citation type="submission" date="2019-08" db="EMBL/GenBank/DDBJ databases">
        <title>In-depth cultivation of the pig gut microbiome towards novel bacterial diversity and tailored functional studies.</title>
        <authorList>
            <person name="Wylensek D."/>
            <person name="Hitch T.C.A."/>
            <person name="Clavel T."/>
        </authorList>
    </citation>
    <scope>NUCLEOTIDE SEQUENCE [LARGE SCALE GENOMIC DNA]</scope>
    <source>
        <strain evidence="18 19">BSM-380-WT-5A</strain>
    </source>
</reference>
<keyword evidence="13 17" id="KW-0961">Cell wall biogenesis/degradation</keyword>
<protein>
    <recommendedName>
        <fullName evidence="4 17">Undecaprenyl-diphosphatase</fullName>
        <ecNumber evidence="3 17">3.6.1.27</ecNumber>
    </recommendedName>
    <alternativeName>
        <fullName evidence="15 17">Bacitracin resistance protein</fullName>
    </alternativeName>
    <alternativeName>
        <fullName evidence="14 17">Undecaprenyl pyrophosphate phosphatase</fullName>
    </alternativeName>
</protein>
<feature type="transmembrane region" description="Helical" evidence="17">
    <location>
        <begin position="42"/>
        <end position="61"/>
    </location>
</feature>
<evidence type="ECO:0000313" key="19">
    <source>
        <dbReference type="Proteomes" id="UP000440513"/>
    </source>
</evidence>
<gene>
    <name evidence="17" type="primary">uppP</name>
    <name evidence="18" type="ORF">FYJ57_01330</name>
</gene>
<evidence type="ECO:0000256" key="12">
    <source>
        <dbReference type="ARBA" id="ARBA00023251"/>
    </source>
</evidence>
<evidence type="ECO:0000256" key="9">
    <source>
        <dbReference type="ARBA" id="ARBA00022984"/>
    </source>
</evidence>
<evidence type="ECO:0000256" key="10">
    <source>
        <dbReference type="ARBA" id="ARBA00022989"/>
    </source>
</evidence>
<evidence type="ECO:0000256" key="15">
    <source>
        <dbReference type="ARBA" id="ARBA00032932"/>
    </source>
</evidence>
<dbReference type="GO" id="GO:0071555">
    <property type="term" value="P:cell wall organization"/>
    <property type="evidence" value="ECO:0007669"/>
    <property type="project" value="UniProtKB-KW"/>
</dbReference>
<sequence>MSFFDAMILGIVQGLTEFLPVSSSGHLVILENLLNIRTDTDVLFHVLLHFGTLIAICLVFKNDLFRMLVETIHIFQDLTANFKIYIDNKMHSAQTTPYRKILCNNYRTMVAMILISTIPTGILGYLLQNLVDRCSSSLSVTGLGLLITAVVLLVVDNWQLGNKLPKHITVPQALAIGVCQGISVIPGISRSGITIIAGFLCGFRRGFAIRYSYLVSIPAILGAMILECGKLESKSVTWSLGFSYTAGMLTAAVVGYFSIRFMLAFIKKKKLRIFSIYCFIMGILAIVCYFV</sequence>
<dbReference type="EMBL" id="VUMS01000002">
    <property type="protein sequence ID" value="MST65403.1"/>
    <property type="molecule type" value="Genomic_DNA"/>
</dbReference>
<dbReference type="AlphaFoldDB" id="A0A7X2P0S8"/>
<evidence type="ECO:0000256" key="16">
    <source>
        <dbReference type="ARBA" id="ARBA00047594"/>
    </source>
</evidence>
<feature type="transmembrane region" description="Helical" evidence="17">
    <location>
        <begin position="207"/>
        <end position="226"/>
    </location>
</feature>
<evidence type="ECO:0000256" key="8">
    <source>
        <dbReference type="ARBA" id="ARBA00022960"/>
    </source>
</evidence>
<keyword evidence="19" id="KW-1185">Reference proteome</keyword>
<evidence type="ECO:0000313" key="18">
    <source>
        <dbReference type="EMBL" id="MST65403.1"/>
    </source>
</evidence>
<dbReference type="HAMAP" id="MF_01006">
    <property type="entry name" value="Undec_diphosphatase"/>
    <property type="match status" value="1"/>
</dbReference>
<dbReference type="PANTHER" id="PTHR30622">
    <property type="entry name" value="UNDECAPRENYL-DIPHOSPHATASE"/>
    <property type="match status" value="1"/>
</dbReference>
<feature type="transmembrane region" description="Helical" evidence="17">
    <location>
        <begin position="138"/>
        <end position="155"/>
    </location>
</feature>
<dbReference type="GO" id="GO:0009252">
    <property type="term" value="P:peptidoglycan biosynthetic process"/>
    <property type="evidence" value="ECO:0007669"/>
    <property type="project" value="UniProtKB-KW"/>
</dbReference>
<dbReference type="Proteomes" id="UP000440513">
    <property type="component" value="Unassembled WGS sequence"/>
</dbReference>
<evidence type="ECO:0000256" key="1">
    <source>
        <dbReference type="ARBA" id="ARBA00004651"/>
    </source>
</evidence>
<evidence type="ECO:0000256" key="13">
    <source>
        <dbReference type="ARBA" id="ARBA00023316"/>
    </source>
</evidence>
<dbReference type="GO" id="GO:0008360">
    <property type="term" value="P:regulation of cell shape"/>
    <property type="evidence" value="ECO:0007669"/>
    <property type="project" value="UniProtKB-KW"/>
</dbReference>
<keyword evidence="12 17" id="KW-0046">Antibiotic resistance</keyword>
<dbReference type="PANTHER" id="PTHR30622:SF2">
    <property type="entry name" value="UNDECAPRENYL-DIPHOSPHATASE"/>
    <property type="match status" value="1"/>
</dbReference>
<comment type="similarity">
    <text evidence="2 17">Belongs to the UppP family.</text>
</comment>
<evidence type="ECO:0000256" key="6">
    <source>
        <dbReference type="ARBA" id="ARBA00022692"/>
    </source>
</evidence>
<evidence type="ECO:0000256" key="2">
    <source>
        <dbReference type="ARBA" id="ARBA00010621"/>
    </source>
</evidence>
<proteinExistence type="inferred from homology"/>
<evidence type="ECO:0000256" key="11">
    <source>
        <dbReference type="ARBA" id="ARBA00023136"/>
    </source>
</evidence>
<keyword evidence="5 17" id="KW-1003">Cell membrane</keyword>
<accession>A0A7X2P0S8</accession>
<keyword evidence="9 17" id="KW-0573">Peptidoglycan synthesis</keyword>
<dbReference type="EC" id="3.6.1.27" evidence="3 17"/>
<feature type="transmembrane region" description="Helical" evidence="17">
    <location>
        <begin position="238"/>
        <end position="259"/>
    </location>
</feature>
<evidence type="ECO:0000256" key="17">
    <source>
        <dbReference type="HAMAP-Rule" id="MF_01006"/>
    </source>
</evidence>
<evidence type="ECO:0000256" key="5">
    <source>
        <dbReference type="ARBA" id="ARBA00022475"/>
    </source>
</evidence>
<organism evidence="18 19">
    <name type="scientific">Oliverpabstia intestinalis</name>
    <dbReference type="NCBI Taxonomy" id="2606633"/>
    <lineage>
        <taxon>Bacteria</taxon>
        <taxon>Bacillati</taxon>
        <taxon>Bacillota</taxon>
        <taxon>Clostridia</taxon>
        <taxon>Lachnospirales</taxon>
        <taxon>Lachnospiraceae</taxon>
        <taxon>Oliverpabstia</taxon>
    </lineage>
</organism>
<dbReference type="InterPro" id="IPR003824">
    <property type="entry name" value="UppP"/>
</dbReference>
<evidence type="ECO:0000256" key="3">
    <source>
        <dbReference type="ARBA" id="ARBA00012374"/>
    </source>
</evidence>
<comment type="subcellular location">
    <subcellularLocation>
        <location evidence="1 17">Cell membrane</location>
        <topology evidence="1 17">Multi-pass membrane protein</topology>
    </subcellularLocation>
</comment>
<keyword evidence="11 17" id="KW-0472">Membrane</keyword>